<evidence type="ECO:0000259" key="10">
    <source>
        <dbReference type="Pfam" id="PF02866"/>
    </source>
</evidence>
<dbReference type="GO" id="GO:0006099">
    <property type="term" value="P:tricarboxylic acid cycle"/>
    <property type="evidence" value="ECO:0007669"/>
    <property type="project" value="UniProtKB-KW"/>
</dbReference>
<dbReference type="AlphaFoldDB" id="A0A9P0FID9"/>
<dbReference type="InterPro" id="IPR001236">
    <property type="entry name" value="Lactate/malate_DH_N"/>
</dbReference>
<dbReference type="EMBL" id="OV121135">
    <property type="protein sequence ID" value="CAH0555546.1"/>
    <property type="molecule type" value="Genomic_DNA"/>
</dbReference>
<evidence type="ECO:0000256" key="2">
    <source>
        <dbReference type="ARBA" id="ARBA00011738"/>
    </source>
</evidence>
<gene>
    <name evidence="11" type="ORF">MELIAE_LOCUS6892</name>
</gene>
<dbReference type="Gene3D" id="3.90.110.10">
    <property type="entry name" value="Lactate dehydrogenase/glycoside hydrolase, family 4, C-terminal"/>
    <property type="match status" value="1"/>
</dbReference>
<comment type="subunit">
    <text evidence="2">Homodimer.</text>
</comment>
<keyword evidence="7" id="KW-0520">NAD</keyword>
<dbReference type="InterPro" id="IPR022383">
    <property type="entry name" value="Lactate/malate_DH_C"/>
</dbReference>
<evidence type="ECO:0000259" key="9">
    <source>
        <dbReference type="Pfam" id="PF00056"/>
    </source>
</evidence>
<evidence type="ECO:0000256" key="3">
    <source>
        <dbReference type="ARBA" id="ARBA00012995"/>
    </source>
</evidence>
<dbReference type="PANTHER" id="PTHR11540:SF16">
    <property type="entry name" value="MALATE DEHYDROGENASE, MITOCHONDRIAL"/>
    <property type="match status" value="1"/>
</dbReference>
<evidence type="ECO:0000256" key="7">
    <source>
        <dbReference type="ARBA" id="ARBA00023027"/>
    </source>
</evidence>
<dbReference type="Gene3D" id="3.40.50.720">
    <property type="entry name" value="NAD(P)-binding Rossmann-like Domain"/>
    <property type="match status" value="1"/>
</dbReference>
<feature type="domain" description="Lactate/malate dehydrogenase N-terminal" evidence="9">
    <location>
        <begin position="45"/>
        <end position="188"/>
    </location>
</feature>
<evidence type="ECO:0000313" key="12">
    <source>
        <dbReference type="Proteomes" id="UP001154078"/>
    </source>
</evidence>
<dbReference type="GO" id="GO:0070013">
    <property type="term" value="C:intracellular organelle lumen"/>
    <property type="evidence" value="ECO:0007669"/>
    <property type="project" value="UniProtKB-ARBA"/>
</dbReference>
<dbReference type="PANTHER" id="PTHR11540">
    <property type="entry name" value="MALATE AND LACTATE DEHYDROGENASE"/>
    <property type="match status" value="1"/>
</dbReference>
<dbReference type="EC" id="1.1.1.37" evidence="3"/>
<organism evidence="11 12">
    <name type="scientific">Brassicogethes aeneus</name>
    <name type="common">Rape pollen beetle</name>
    <name type="synonym">Meligethes aeneus</name>
    <dbReference type="NCBI Taxonomy" id="1431903"/>
    <lineage>
        <taxon>Eukaryota</taxon>
        <taxon>Metazoa</taxon>
        <taxon>Ecdysozoa</taxon>
        <taxon>Arthropoda</taxon>
        <taxon>Hexapoda</taxon>
        <taxon>Insecta</taxon>
        <taxon>Pterygota</taxon>
        <taxon>Neoptera</taxon>
        <taxon>Endopterygota</taxon>
        <taxon>Coleoptera</taxon>
        <taxon>Polyphaga</taxon>
        <taxon>Cucujiformia</taxon>
        <taxon>Nitidulidae</taxon>
        <taxon>Meligethinae</taxon>
        <taxon>Brassicogethes</taxon>
    </lineage>
</organism>
<dbReference type="InterPro" id="IPR015955">
    <property type="entry name" value="Lactate_DH/Glyco_Ohase_4_C"/>
</dbReference>
<keyword evidence="5" id="KW-0816">Tricarboxylic acid cycle</keyword>
<dbReference type="GO" id="GO:0030060">
    <property type="term" value="F:L-malate dehydrogenase (NAD+) activity"/>
    <property type="evidence" value="ECO:0007669"/>
    <property type="project" value="UniProtKB-EC"/>
</dbReference>
<evidence type="ECO:0000256" key="4">
    <source>
        <dbReference type="ARBA" id="ARBA00016075"/>
    </source>
</evidence>
<comment type="similarity">
    <text evidence="1">Belongs to the LDH/MDH superfamily. MDH type 1 family.</text>
</comment>
<evidence type="ECO:0000256" key="6">
    <source>
        <dbReference type="ARBA" id="ARBA00023002"/>
    </source>
</evidence>
<dbReference type="Pfam" id="PF02866">
    <property type="entry name" value="Ldh_1_C"/>
    <property type="match status" value="1"/>
</dbReference>
<dbReference type="OrthoDB" id="755699at2759"/>
<dbReference type="InterPro" id="IPR036291">
    <property type="entry name" value="NAD(P)-bd_dom_sf"/>
</dbReference>
<dbReference type="GO" id="GO:0044281">
    <property type="term" value="P:small molecule metabolic process"/>
    <property type="evidence" value="ECO:0007669"/>
    <property type="project" value="UniProtKB-ARBA"/>
</dbReference>
<evidence type="ECO:0000256" key="1">
    <source>
        <dbReference type="ARBA" id="ARBA00008824"/>
    </source>
</evidence>
<dbReference type="Proteomes" id="UP001154078">
    <property type="component" value="Chromosome 4"/>
</dbReference>
<feature type="domain" description="Lactate/malate dehydrogenase C-terminal" evidence="10">
    <location>
        <begin position="190"/>
        <end position="352"/>
    </location>
</feature>
<proteinExistence type="inferred from homology"/>
<dbReference type="InterPro" id="IPR010097">
    <property type="entry name" value="Malate_DH_type1"/>
</dbReference>
<protein>
    <recommendedName>
        <fullName evidence="4">Malate dehydrogenase, mitochondrial</fullName>
        <ecNumber evidence="3">1.1.1.37</ecNumber>
    </recommendedName>
</protein>
<evidence type="ECO:0000256" key="8">
    <source>
        <dbReference type="RuleBase" id="RU003369"/>
    </source>
</evidence>
<dbReference type="SUPFAM" id="SSF51735">
    <property type="entry name" value="NAD(P)-binding Rossmann-fold domains"/>
    <property type="match status" value="1"/>
</dbReference>
<keyword evidence="12" id="KW-1185">Reference proteome</keyword>
<dbReference type="GO" id="GO:0005739">
    <property type="term" value="C:mitochondrion"/>
    <property type="evidence" value="ECO:0007669"/>
    <property type="project" value="TreeGrafter"/>
</dbReference>
<dbReference type="NCBIfam" id="TIGR01772">
    <property type="entry name" value="MDH_euk_gproteo"/>
    <property type="match status" value="1"/>
</dbReference>
<accession>A0A9P0FID9</accession>
<keyword evidence="6 8" id="KW-0560">Oxidoreductase</keyword>
<dbReference type="FunFam" id="3.40.50.720:FF:000268">
    <property type="entry name" value="Malate dehydrogenase"/>
    <property type="match status" value="1"/>
</dbReference>
<sequence>MDKYVLKIYRTYQNYYFPLSKMNQGLYKLNFFHTVRQCSMMKNKMKVTVVGAAGKTGQSLCLMLKQSPLIDELCVHDLRPTQGFAAELNHVDTNCKVTAFSGKDALGAALENSRIVIVLAASKDAELLTFEDMFKPNAPIIKEIIAVFAKTCNKAMLAIATNPVNSMVPLACEQLKKFGVFNPRTVFGITSLDVVRANTFAAKVQGYEPECVLVPVIGGHSDETIIPVLSQSKPCYEYTNDEVENITHSVRMAHNNILKLKPKENAPLSNAFAIARFIISLVKGLKGYLDIVECAYVPSCIYPQLKYLATPVVLGTNGIAKNLGVPKLNDFENCLFKNAMNSLILDIKKGELFANVEDPPTCDPCDPQVSAPKCPPDHCELQHRVC</sequence>
<dbReference type="SUPFAM" id="SSF56327">
    <property type="entry name" value="LDH C-terminal domain-like"/>
    <property type="match status" value="1"/>
</dbReference>
<evidence type="ECO:0000313" key="11">
    <source>
        <dbReference type="EMBL" id="CAH0555546.1"/>
    </source>
</evidence>
<dbReference type="Pfam" id="PF00056">
    <property type="entry name" value="Ldh_1_N"/>
    <property type="match status" value="1"/>
</dbReference>
<dbReference type="FunFam" id="3.90.110.10:FF:000009">
    <property type="entry name" value="Malate dehydrogenase"/>
    <property type="match status" value="1"/>
</dbReference>
<name>A0A9P0FID9_BRAAE</name>
<evidence type="ECO:0000256" key="5">
    <source>
        <dbReference type="ARBA" id="ARBA00022532"/>
    </source>
</evidence>
<reference evidence="11" key="1">
    <citation type="submission" date="2021-12" db="EMBL/GenBank/DDBJ databases">
        <authorList>
            <person name="King R."/>
        </authorList>
    </citation>
    <scope>NUCLEOTIDE SEQUENCE</scope>
</reference>